<dbReference type="EMBL" id="CM042890">
    <property type="protein sequence ID" value="KAI4311651.1"/>
    <property type="molecule type" value="Genomic_DNA"/>
</dbReference>
<evidence type="ECO:0000313" key="1">
    <source>
        <dbReference type="EMBL" id="KAI4311651.1"/>
    </source>
</evidence>
<sequence>MHAAIALAKLKLLLLSPSQGASPFFLLIPFLVKLCASLRLHLGHGRGDIVHESAMFLLRLRMIMEGSGPAGSRLRRVARLFRQRIVSVQQASDGPEEESMHTVTMVAL</sequence>
<evidence type="ECO:0000313" key="2">
    <source>
        <dbReference type="Proteomes" id="UP001057402"/>
    </source>
</evidence>
<dbReference type="Proteomes" id="UP001057402">
    <property type="component" value="Chromosome 11"/>
</dbReference>
<accession>A0ACB9LJY5</accession>
<organism evidence="1 2">
    <name type="scientific">Melastoma candidum</name>
    <dbReference type="NCBI Taxonomy" id="119954"/>
    <lineage>
        <taxon>Eukaryota</taxon>
        <taxon>Viridiplantae</taxon>
        <taxon>Streptophyta</taxon>
        <taxon>Embryophyta</taxon>
        <taxon>Tracheophyta</taxon>
        <taxon>Spermatophyta</taxon>
        <taxon>Magnoliopsida</taxon>
        <taxon>eudicotyledons</taxon>
        <taxon>Gunneridae</taxon>
        <taxon>Pentapetalae</taxon>
        <taxon>rosids</taxon>
        <taxon>malvids</taxon>
        <taxon>Myrtales</taxon>
        <taxon>Melastomataceae</taxon>
        <taxon>Melastomatoideae</taxon>
        <taxon>Melastomateae</taxon>
        <taxon>Melastoma</taxon>
    </lineage>
</organism>
<protein>
    <submittedName>
        <fullName evidence="1">Uncharacterized protein</fullName>
    </submittedName>
</protein>
<gene>
    <name evidence="1" type="ORF">MLD38_036530</name>
</gene>
<comment type="caution">
    <text evidence="1">The sequence shown here is derived from an EMBL/GenBank/DDBJ whole genome shotgun (WGS) entry which is preliminary data.</text>
</comment>
<proteinExistence type="predicted"/>
<name>A0ACB9LJY5_9MYRT</name>
<keyword evidence="2" id="KW-1185">Reference proteome</keyword>
<reference evidence="2" key="1">
    <citation type="journal article" date="2023" name="Front. Plant Sci.">
        <title>Chromosomal-level genome assembly of Melastoma candidum provides insights into trichome evolution.</title>
        <authorList>
            <person name="Zhong Y."/>
            <person name="Wu W."/>
            <person name="Sun C."/>
            <person name="Zou P."/>
            <person name="Liu Y."/>
            <person name="Dai S."/>
            <person name="Zhou R."/>
        </authorList>
    </citation>
    <scope>NUCLEOTIDE SEQUENCE [LARGE SCALE GENOMIC DNA]</scope>
</reference>